<dbReference type="AlphaFoldDB" id="A0A9P7G9A9"/>
<evidence type="ECO:0000313" key="2">
    <source>
        <dbReference type="Proteomes" id="UP000775547"/>
    </source>
</evidence>
<dbReference type="GO" id="GO:0005254">
    <property type="term" value="F:chloride channel activity"/>
    <property type="evidence" value="ECO:0007669"/>
    <property type="project" value="InterPro"/>
</dbReference>
<name>A0A9P7G9A9_9AGAR</name>
<sequence length="90" mass="10433">MFFGFLVAGEEIENPFGYDKNDLNLDHFTHNIIRNELRAITSSPAPDPARWAFAAENDLLFTDPKDGERLSPNEWLRRGHVEMQRHMSAF</sequence>
<comment type="caution">
    <text evidence="1">The sequence shown here is derived from an EMBL/GenBank/DDBJ whole genome shotgun (WGS) entry which is preliminary data.</text>
</comment>
<dbReference type="Proteomes" id="UP000775547">
    <property type="component" value="Unassembled WGS sequence"/>
</dbReference>
<reference evidence="1" key="1">
    <citation type="submission" date="2020-07" db="EMBL/GenBank/DDBJ databases">
        <authorList>
            <person name="Nieuwenhuis M."/>
            <person name="Van De Peppel L.J.J."/>
        </authorList>
    </citation>
    <scope>NUCLEOTIDE SEQUENCE</scope>
    <source>
        <strain evidence="1">AP01</strain>
        <tissue evidence="1">Mycelium</tissue>
    </source>
</reference>
<protein>
    <submittedName>
        <fullName evidence="1">Uncharacterized protein</fullName>
    </submittedName>
</protein>
<evidence type="ECO:0000313" key="1">
    <source>
        <dbReference type="EMBL" id="KAG5642867.1"/>
    </source>
</evidence>
<dbReference type="OrthoDB" id="1368at2759"/>
<reference evidence="1" key="2">
    <citation type="submission" date="2021-10" db="EMBL/GenBank/DDBJ databases">
        <title>Phylogenomics reveals ancestral predisposition of the termite-cultivated fungus Termitomyces towards a domesticated lifestyle.</title>
        <authorList>
            <person name="Auxier B."/>
            <person name="Grum-Grzhimaylo A."/>
            <person name="Cardenas M.E."/>
            <person name="Lodge J.D."/>
            <person name="Laessoe T."/>
            <person name="Pedersen O."/>
            <person name="Smith M.E."/>
            <person name="Kuyper T.W."/>
            <person name="Franco-Molano E.A."/>
            <person name="Baroni T.J."/>
            <person name="Aanen D.K."/>
        </authorList>
    </citation>
    <scope>NUCLEOTIDE SEQUENCE</scope>
    <source>
        <strain evidence="1">AP01</strain>
        <tissue evidence="1">Mycelium</tissue>
    </source>
</reference>
<dbReference type="EMBL" id="JABCKV010000150">
    <property type="protein sequence ID" value="KAG5642867.1"/>
    <property type="molecule type" value="Genomic_DNA"/>
</dbReference>
<keyword evidence="2" id="KW-1185">Reference proteome</keyword>
<accession>A0A9P7G9A9</accession>
<gene>
    <name evidence="1" type="ORF">DXG03_002012</name>
</gene>
<organism evidence="1 2">
    <name type="scientific">Asterophora parasitica</name>
    <dbReference type="NCBI Taxonomy" id="117018"/>
    <lineage>
        <taxon>Eukaryota</taxon>
        <taxon>Fungi</taxon>
        <taxon>Dikarya</taxon>
        <taxon>Basidiomycota</taxon>
        <taxon>Agaricomycotina</taxon>
        <taxon>Agaricomycetes</taxon>
        <taxon>Agaricomycetidae</taxon>
        <taxon>Agaricales</taxon>
        <taxon>Tricholomatineae</taxon>
        <taxon>Lyophyllaceae</taxon>
        <taxon>Asterophora</taxon>
    </lineage>
</organism>
<proteinExistence type="predicted"/>